<evidence type="ECO:0000313" key="5">
    <source>
        <dbReference type="Proteomes" id="UP000184255"/>
    </source>
</evidence>
<accession>A0A1L7TL16</accession>
<evidence type="ECO:0000256" key="1">
    <source>
        <dbReference type="PROSITE-ProRule" id="PRU00047"/>
    </source>
</evidence>
<dbReference type="Proteomes" id="UP000184255">
    <property type="component" value="Unassembled WGS sequence"/>
</dbReference>
<dbReference type="Pfam" id="PF00098">
    <property type="entry name" value="zf-CCHC"/>
    <property type="match status" value="1"/>
</dbReference>
<protein>
    <recommendedName>
        <fullName evidence="3">CCHC-type domain-containing protein</fullName>
    </recommendedName>
</protein>
<keyword evidence="1" id="KW-0863">Zinc-finger</keyword>
<reference evidence="5" key="1">
    <citation type="journal article" date="2016" name="Genome Biol. Evol.">
        <title>Comparative 'omics' of the Fusarium fujikuroi species complex highlights differences in genetic potential and metabolite synthesis.</title>
        <authorList>
            <person name="Niehaus E.-M."/>
            <person name="Muensterkoetter M."/>
            <person name="Proctor R.H."/>
            <person name="Brown D.W."/>
            <person name="Sharon A."/>
            <person name="Idan Y."/>
            <person name="Oren-Young L."/>
            <person name="Sieber C.M."/>
            <person name="Novak O."/>
            <person name="Pencik A."/>
            <person name="Tarkowska D."/>
            <person name="Hromadova K."/>
            <person name="Freeman S."/>
            <person name="Maymon M."/>
            <person name="Elazar M."/>
            <person name="Youssef S.A."/>
            <person name="El-Shabrawy E.S.M."/>
            <person name="Shalaby A.B.A."/>
            <person name="Houterman P."/>
            <person name="Brock N.L."/>
            <person name="Burkhardt I."/>
            <person name="Tsavkelova E.A."/>
            <person name="Dickschat J.S."/>
            <person name="Galuszka P."/>
            <person name="Gueldener U."/>
            <person name="Tudzynski B."/>
        </authorList>
    </citation>
    <scope>NUCLEOTIDE SEQUENCE [LARGE SCALE GENOMIC DNA]</scope>
    <source>
        <strain evidence="5">MRC7560</strain>
    </source>
</reference>
<dbReference type="RefSeq" id="XP_041684254.1">
    <property type="nucleotide sequence ID" value="XM_041833940.1"/>
</dbReference>
<evidence type="ECO:0000259" key="3">
    <source>
        <dbReference type="PROSITE" id="PS50158"/>
    </source>
</evidence>
<dbReference type="EMBL" id="FCQH01000008">
    <property type="protein sequence ID" value="CVK96843.1"/>
    <property type="molecule type" value="Genomic_DNA"/>
</dbReference>
<feature type="region of interest" description="Disordered" evidence="2">
    <location>
        <begin position="133"/>
        <end position="230"/>
    </location>
</feature>
<gene>
    <name evidence="4" type="ORF">FMAN_11163</name>
</gene>
<name>A0A1L7TL16_FUSMA</name>
<keyword evidence="1" id="KW-0479">Metal-binding</keyword>
<dbReference type="GeneID" id="65090414"/>
<feature type="compositionally biased region" description="Low complexity" evidence="2">
    <location>
        <begin position="148"/>
        <end position="167"/>
    </location>
</feature>
<dbReference type="VEuPathDB" id="FungiDB:FMAN_11163"/>
<dbReference type="AlphaFoldDB" id="A0A1L7TL16"/>
<sequence length="512" mass="56580">MSSELPVRHCWRLSNGEGDESSTPGLHKRFTRRLSHFWRRKRDRFEAKVASKAEQTGDMPPNNGNDDCKSIGQHITYKALSQLFKSGYPVLGILALASVQCQQNVFNAHSGHLGAFGPALRIGPLPPLGLAPPKLDISTGDHYRAAAGGPSSQKRPPGSPGKSSSNSKKPRKENRPADNAQNGTNGDDANGRGDESQSDTDHDEEDDEGDSSRDGPRFPPPTNSPDRKTFPCPFHKYHPARYCKCKGLHITSISYVIQHIGRRHVLKEVRMDVQETAHSTDGDPDVAERTTDPHKIVFYCPACRDEFHGRGADIRCDRHTVCEAKSIAETGVLLPAEFKKLKDDVNAATGNDQKWERIWTTLYPGTSTPTPYNEAEPVAPIVVDAQPHNAIQDHPVPGAVNQPYHPAPPEDFVQQVADLPQNPHNYLSDGPFTNMFNDSWGTADEFGDVNHATSHIPNTAPTDLPDLTQWPMPFPNDTWENFTASIICRVCSNAGHMARDCPDRYQNNFRGT</sequence>
<dbReference type="InterPro" id="IPR001878">
    <property type="entry name" value="Znf_CCHC"/>
</dbReference>
<feature type="compositionally biased region" description="Acidic residues" evidence="2">
    <location>
        <begin position="196"/>
        <end position="209"/>
    </location>
</feature>
<keyword evidence="1" id="KW-0862">Zinc</keyword>
<evidence type="ECO:0000313" key="4">
    <source>
        <dbReference type="EMBL" id="CVK96843.1"/>
    </source>
</evidence>
<dbReference type="SUPFAM" id="SSF57756">
    <property type="entry name" value="Retrovirus zinc finger-like domains"/>
    <property type="match status" value="1"/>
</dbReference>
<evidence type="ECO:0000256" key="2">
    <source>
        <dbReference type="SAM" id="MobiDB-lite"/>
    </source>
</evidence>
<dbReference type="PROSITE" id="PS50158">
    <property type="entry name" value="ZF_CCHC"/>
    <property type="match status" value="1"/>
</dbReference>
<keyword evidence="5" id="KW-1185">Reference proteome</keyword>
<comment type="caution">
    <text evidence="4">The sequence shown here is derived from an EMBL/GenBank/DDBJ whole genome shotgun (WGS) entry which is preliminary data.</text>
</comment>
<dbReference type="GO" id="GO:0003676">
    <property type="term" value="F:nucleic acid binding"/>
    <property type="evidence" value="ECO:0007669"/>
    <property type="project" value="InterPro"/>
</dbReference>
<feature type="domain" description="CCHC-type" evidence="3">
    <location>
        <begin position="488"/>
        <end position="503"/>
    </location>
</feature>
<dbReference type="InterPro" id="IPR036875">
    <property type="entry name" value="Znf_CCHC_sf"/>
</dbReference>
<proteinExistence type="predicted"/>
<dbReference type="GO" id="GO:0008270">
    <property type="term" value="F:zinc ion binding"/>
    <property type="evidence" value="ECO:0007669"/>
    <property type="project" value="UniProtKB-KW"/>
</dbReference>
<organism evidence="4 5">
    <name type="scientific">Fusarium mangiferae</name>
    <name type="common">Mango malformation disease fungus</name>
    <dbReference type="NCBI Taxonomy" id="192010"/>
    <lineage>
        <taxon>Eukaryota</taxon>
        <taxon>Fungi</taxon>
        <taxon>Dikarya</taxon>
        <taxon>Ascomycota</taxon>
        <taxon>Pezizomycotina</taxon>
        <taxon>Sordariomycetes</taxon>
        <taxon>Hypocreomycetidae</taxon>
        <taxon>Hypocreales</taxon>
        <taxon>Nectriaceae</taxon>
        <taxon>Fusarium</taxon>
        <taxon>Fusarium fujikuroi species complex</taxon>
    </lineage>
</organism>